<feature type="domain" description="CARD" evidence="3">
    <location>
        <begin position="398"/>
        <end position="494"/>
    </location>
</feature>
<dbReference type="WBParaSite" id="PSAMB.scaffold1087size36123.g11137.t1">
    <property type="protein sequence ID" value="PSAMB.scaffold1087size36123.g11137.t1"/>
    <property type="gene ID" value="PSAMB.scaffold1087size36123.g11137"/>
</dbReference>
<reference evidence="5" key="1">
    <citation type="submission" date="2022-11" db="UniProtKB">
        <authorList>
            <consortium name="WormBaseParasite"/>
        </authorList>
    </citation>
    <scope>IDENTIFICATION</scope>
</reference>
<dbReference type="SUPFAM" id="SSF47986">
    <property type="entry name" value="DEATH domain"/>
    <property type="match status" value="1"/>
</dbReference>
<dbReference type="Gene3D" id="1.10.533.10">
    <property type="entry name" value="Death Domain, Fas"/>
    <property type="match status" value="1"/>
</dbReference>
<feature type="compositionally biased region" description="Basic and acidic residues" evidence="2">
    <location>
        <begin position="377"/>
        <end position="394"/>
    </location>
</feature>
<feature type="coiled-coil region" evidence="1">
    <location>
        <begin position="137"/>
        <end position="248"/>
    </location>
</feature>
<dbReference type="Proteomes" id="UP000887566">
    <property type="component" value="Unplaced"/>
</dbReference>
<feature type="region of interest" description="Disordered" evidence="2">
    <location>
        <begin position="496"/>
        <end position="522"/>
    </location>
</feature>
<evidence type="ECO:0000259" key="3">
    <source>
        <dbReference type="PROSITE" id="PS50209"/>
    </source>
</evidence>
<proteinExistence type="predicted"/>
<dbReference type="SMART" id="SM00114">
    <property type="entry name" value="CARD"/>
    <property type="match status" value="1"/>
</dbReference>
<feature type="compositionally biased region" description="Polar residues" evidence="2">
    <location>
        <begin position="502"/>
        <end position="517"/>
    </location>
</feature>
<dbReference type="Pfam" id="PF00619">
    <property type="entry name" value="CARD"/>
    <property type="match status" value="1"/>
</dbReference>
<dbReference type="PROSITE" id="PS50209">
    <property type="entry name" value="CARD"/>
    <property type="match status" value="1"/>
</dbReference>
<dbReference type="GO" id="GO:0042981">
    <property type="term" value="P:regulation of apoptotic process"/>
    <property type="evidence" value="ECO:0007669"/>
    <property type="project" value="InterPro"/>
</dbReference>
<accession>A0A914ULJ4</accession>
<dbReference type="AlphaFoldDB" id="A0A914ULJ4"/>
<evidence type="ECO:0000256" key="2">
    <source>
        <dbReference type="SAM" id="MobiDB-lite"/>
    </source>
</evidence>
<feature type="region of interest" description="Disordered" evidence="2">
    <location>
        <begin position="341"/>
        <end position="394"/>
    </location>
</feature>
<feature type="compositionally biased region" description="Basic and acidic residues" evidence="2">
    <location>
        <begin position="341"/>
        <end position="370"/>
    </location>
</feature>
<evidence type="ECO:0000313" key="5">
    <source>
        <dbReference type="WBParaSite" id="PSAMB.scaffold1087size36123.g11137.t1"/>
    </source>
</evidence>
<protein>
    <submittedName>
        <fullName evidence="5">CARD domain-containing protein</fullName>
    </submittedName>
</protein>
<organism evidence="4 5">
    <name type="scientific">Plectus sambesii</name>
    <dbReference type="NCBI Taxonomy" id="2011161"/>
    <lineage>
        <taxon>Eukaryota</taxon>
        <taxon>Metazoa</taxon>
        <taxon>Ecdysozoa</taxon>
        <taxon>Nematoda</taxon>
        <taxon>Chromadorea</taxon>
        <taxon>Plectida</taxon>
        <taxon>Plectina</taxon>
        <taxon>Plectoidea</taxon>
        <taxon>Plectidae</taxon>
        <taxon>Plectus</taxon>
    </lineage>
</organism>
<keyword evidence="4" id="KW-1185">Reference proteome</keyword>
<keyword evidence="1" id="KW-0175">Coiled coil</keyword>
<evidence type="ECO:0000313" key="4">
    <source>
        <dbReference type="Proteomes" id="UP000887566"/>
    </source>
</evidence>
<sequence>MWALELGSNSWLQMSDYVLSRDNHAGARYLALCIQQNGECLFHAGLCGTHGCLKGHWYHGDIQSFVIQRQYTIMKYQAATIDEKNVTINYQTELINKKDAKISHQTELIGQKTTTITYQIRLIDEKNATIDHQKALIDEKNTKISDQTEHLNELKKSLKKNQLLKEQANVENRIIEDQLSQATLRKRSLEQQISKSTTEKLQLQSDIAQQQIRVDHLSEEKRRLENENMHMQAKIDKLEYQLKEKIDQIAHINFTQIEQNQKWFVKLASQFPIFRTSKNKEAKIVHNQLQEQEATVGSSNREKQIIKNLQGALLDKTLQLKVANEKLDAATFMMYENSSQKHADHCATPEARPRTEKREVTRKRYAESTHHQVLKTSKTEEKPSHVLKNDEKSEDETLGHIATGMCKQDNRRLIKNLPYLCHTVDHLMVSTTLLSKAIFTQHEVELISQESTSYSKRLKLINILTTKGSNAFPAFITALNDAGQNFISNILLSSSKTDDKNPSSNLVDASEPENQGTFHERDIPFIDGNETEQQSASAIKYEYVPASREFLSSTAAMLNITLNISSIIIR</sequence>
<name>A0A914ULJ4_9BILA</name>
<dbReference type="CDD" id="cd01671">
    <property type="entry name" value="CARD"/>
    <property type="match status" value="1"/>
</dbReference>
<evidence type="ECO:0000256" key="1">
    <source>
        <dbReference type="SAM" id="Coils"/>
    </source>
</evidence>
<dbReference type="InterPro" id="IPR001315">
    <property type="entry name" value="CARD"/>
</dbReference>
<dbReference type="InterPro" id="IPR011029">
    <property type="entry name" value="DEATH-like_dom_sf"/>
</dbReference>